<dbReference type="RefSeq" id="WP_039375186.1">
    <property type="nucleotide sequence ID" value="NZ_CP047385.1"/>
</dbReference>
<keyword evidence="2" id="KW-1185">Reference proteome</keyword>
<reference evidence="1 2" key="1">
    <citation type="journal article" date="2015" name="Genome Announc.">
        <title>Genome Sequences of Two Pandoraea pnomenusa Isolates Recovered 11 Months Apart from a Cystic Fibrosis Patient.</title>
        <authorList>
            <person name="Ee R."/>
            <person name="Ambrose M."/>
            <person name="Lazenby J."/>
            <person name="Williams P."/>
            <person name="Chan K.G."/>
            <person name="Roddam L."/>
        </authorList>
    </citation>
    <scope>NUCLEOTIDE SEQUENCE [LARGE SCALE GENOMIC DNA]</scope>
    <source>
        <strain evidence="1 2">6399</strain>
    </source>
</reference>
<sequence length="360" mass="40497">MSKSIFSDFRYFPILRTRQAELAGFSKLSDDQKDQILPLITLGKWRNTDGVEKALEKVEQCLGKRQYMLDLSKDGQHQNDAVRDLMNPEKGFANWLAFVNQRPEVVPVVQLSPDARVRDIVKQAQGLERSGKDPVFRVRNYQSDLDHTLTALYALDAPENALVVLDAGYIRDISTKRIKSGVLESVLRSINRIVEEVPEVARVLAGTSYPRSVTQFLHKGSETSGKIDMLEHVLYEEIGPDIVMYGDHASIHSVVYDDEGGTFLPRLDVPWDHSWTFERRPGRKGDGYAEIATKLLDDHPDLQTNPCWGAQMIRNTANGTGETINGAVTAISVRVNLHITYQLSVFGARTNQSGEEDDWL</sequence>
<protein>
    <submittedName>
        <fullName evidence="1">Protein beta</fullName>
    </submittedName>
</protein>
<dbReference type="Proteomes" id="UP000035080">
    <property type="component" value="Chromosome"/>
</dbReference>
<organism evidence="1 2">
    <name type="scientific">Pandoraea fibrosis</name>
    <dbReference type="NCBI Taxonomy" id="1891094"/>
    <lineage>
        <taxon>Bacteria</taxon>
        <taxon>Pseudomonadati</taxon>
        <taxon>Pseudomonadota</taxon>
        <taxon>Betaproteobacteria</taxon>
        <taxon>Burkholderiales</taxon>
        <taxon>Burkholderiaceae</taxon>
        <taxon>Pandoraea</taxon>
    </lineage>
</organism>
<proteinExistence type="predicted"/>
<evidence type="ECO:0000313" key="1">
    <source>
        <dbReference type="EMBL" id="QHF12175.1"/>
    </source>
</evidence>
<name>A0ABX6HNS7_9BURK</name>
<evidence type="ECO:0000313" key="2">
    <source>
        <dbReference type="Proteomes" id="UP000035080"/>
    </source>
</evidence>
<accession>A0ABX6HNS7</accession>
<dbReference type="InterPro" id="IPR025683">
    <property type="entry name" value="Protein_beta"/>
</dbReference>
<dbReference type="EMBL" id="CP047385">
    <property type="protein sequence ID" value="QHF12175.1"/>
    <property type="molecule type" value="Genomic_DNA"/>
</dbReference>
<dbReference type="Pfam" id="PF14350">
    <property type="entry name" value="Beta_protein"/>
    <property type="match status" value="1"/>
</dbReference>
<gene>
    <name evidence="1" type="ORF">PI93_005550</name>
</gene>